<name>A0ABN8I2E2_9NEOP</name>
<proteinExistence type="predicted"/>
<reference evidence="1" key="1">
    <citation type="submission" date="2022-03" db="EMBL/GenBank/DDBJ databases">
        <authorList>
            <person name="Martin H S."/>
        </authorList>
    </citation>
    <scope>NUCLEOTIDE SEQUENCE</scope>
</reference>
<organism evidence="1 2">
    <name type="scientific">Iphiclides podalirius</name>
    <name type="common">scarce swallowtail</name>
    <dbReference type="NCBI Taxonomy" id="110791"/>
    <lineage>
        <taxon>Eukaryota</taxon>
        <taxon>Metazoa</taxon>
        <taxon>Ecdysozoa</taxon>
        <taxon>Arthropoda</taxon>
        <taxon>Hexapoda</taxon>
        <taxon>Insecta</taxon>
        <taxon>Pterygota</taxon>
        <taxon>Neoptera</taxon>
        <taxon>Endopterygota</taxon>
        <taxon>Lepidoptera</taxon>
        <taxon>Glossata</taxon>
        <taxon>Ditrysia</taxon>
        <taxon>Papilionoidea</taxon>
        <taxon>Papilionidae</taxon>
        <taxon>Papilioninae</taxon>
        <taxon>Iphiclides</taxon>
    </lineage>
</organism>
<sequence>MVFPYRKRGFGIAGDWAFIRGWAKLCYRVGAIQAKPNAAGRGIVPNGDPVTHLKADVVHYGVLVGVSPA</sequence>
<feature type="non-terminal residue" evidence="1">
    <location>
        <position position="69"/>
    </location>
</feature>
<keyword evidence="2" id="KW-1185">Reference proteome</keyword>
<dbReference type="Proteomes" id="UP000837857">
    <property type="component" value="Chromosome 17"/>
</dbReference>
<accession>A0ABN8I2E2</accession>
<dbReference type="EMBL" id="OW152829">
    <property type="protein sequence ID" value="CAH2047191.1"/>
    <property type="molecule type" value="Genomic_DNA"/>
</dbReference>
<protein>
    <submittedName>
        <fullName evidence="1">Uncharacterized protein</fullName>
    </submittedName>
</protein>
<evidence type="ECO:0000313" key="2">
    <source>
        <dbReference type="Proteomes" id="UP000837857"/>
    </source>
</evidence>
<evidence type="ECO:0000313" key="1">
    <source>
        <dbReference type="EMBL" id="CAH2047191.1"/>
    </source>
</evidence>
<gene>
    <name evidence="1" type="ORF">IPOD504_LOCUS5659</name>
</gene>